<proteinExistence type="predicted"/>
<reference evidence="2" key="3">
    <citation type="submission" date="2025-09" db="UniProtKB">
        <authorList>
            <consortium name="Ensembl"/>
        </authorList>
    </citation>
    <scope>IDENTIFICATION</scope>
</reference>
<dbReference type="GO" id="GO:0005542">
    <property type="term" value="F:folic acid binding"/>
    <property type="evidence" value="ECO:0007669"/>
    <property type="project" value="InterPro"/>
</dbReference>
<evidence type="ECO:0000313" key="3">
    <source>
        <dbReference type="Proteomes" id="UP000314987"/>
    </source>
</evidence>
<gene>
    <name evidence="2" type="primary">FTCDNL1</name>
</gene>
<accession>A0A4X2LI18</accession>
<dbReference type="InterPro" id="IPR012886">
    <property type="entry name" value="Formiminotransferase_N"/>
</dbReference>
<dbReference type="GeneID" id="114045912"/>
<dbReference type="AlphaFoldDB" id="A0A4X2LI18"/>
<dbReference type="RefSeq" id="XP_027721912.1">
    <property type="nucleotide sequence ID" value="XM_027866111.1"/>
</dbReference>
<name>A0A4X2LI18_VOMUR</name>
<dbReference type="OMA" id="TAPHREN"/>
<dbReference type="InterPro" id="IPR037064">
    <property type="entry name" value="Formiminotransferase_N_sf"/>
</dbReference>
<dbReference type="Gene3D" id="3.30.990.10">
    <property type="entry name" value="Formiminotransferase, N-terminal subdomain"/>
    <property type="match status" value="1"/>
</dbReference>
<dbReference type="CTD" id="348751"/>
<sequence length="325" mass="35590">MSSSRLGLRLAACLLNISEARRKNVVEKIAKAALFEENGNEHSEATVLNIFSDYDYNRSVITIAAPIEKLVNSVLAACVEAFQVIDMEVQEGIHPCLGAVDLIPIYPLSGVGVEECGMVARSLAEKLTIHVPGCSVFLFGEADQPEKRSLVQRRKQLGWFSRREFKSLKPDVGTMPDKRCGLTGIGASPYVMNCNVTIDSQDLATGKKIASAIRGSNVDGLKGVQAMAFPHCGKIEIACNVESFEDQNPIENTGYITYCILGHHYSYISPQSLEAQIKKLACDEGISTVGTALVGFTPQECKDCAEYALRKKIGEFWKKREGIFM</sequence>
<keyword evidence="3" id="KW-1185">Reference proteome</keyword>
<evidence type="ECO:0000313" key="2">
    <source>
        <dbReference type="Ensembl" id="ENSVURP00010021761.1"/>
    </source>
</evidence>
<dbReference type="PANTHER" id="PTHR12234">
    <property type="entry name" value="FORMIMINOTRANSFERASE-CYCLODEAMINASE"/>
    <property type="match status" value="1"/>
</dbReference>
<protein>
    <recommendedName>
        <fullName evidence="1">Formiminotransferase N-terminal subdomain domain-containing protein</fullName>
    </recommendedName>
</protein>
<dbReference type="Ensembl" id="ENSVURT00010024784.1">
    <property type="protein sequence ID" value="ENSVURP00010021761.1"/>
    <property type="gene ID" value="ENSVURG00010016695.1"/>
</dbReference>
<dbReference type="InterPro" id="IPR037070">
    <property type="entry name" value="Formiminotransferase_C_sf"/>
</dbReference>
<organism evidence="2 3">
    <name type="scientific">Vombatus ursinus</name>
    <name type="common">Common wombat</name>
    <dbReference type="NCBI Taxonomy" id="29139"/>
    <lineage>
        <taxon>Eukaryota</taxon>
        <taxon>Metazoa</taxon>
        <taxon>Chordata</taxon>
        <taxon>Craniata</taxon>
        <taxon>Vertebrata</taxon>
        <taxon>Euteleostomi</taxon>
        <taxon>Mammalia</taxon>
        <taxon>Metatheria</taxon>
        <taxon>Diprotodontia</taxon>
        <taxon>Vombatidae</taxon>
        <taxon>Vombatus</taxon>
    </lineage>
</organism>
<dbReference type="InterPro" id="IPR022384">
    <property type="entry name" value="FormiminoTrfase_cat_dom_sf"/>
</dbReference>
<dbReference type="RefSeq" id="XP_027721911.1">
    <property type="nucleotide sequence ID" value="XM_027866110.1"/>
</dbReference>
<dbReference type="Gene3D" id="3.30.70.670">
    <property type="entry name" value="Formiminotransferase, C-terminal subdomain"/>
    <property type="match status" value="1"/>
</dbReference>
<dbReference type="OrthoDB" id="48036at2759"/>
<dbReference type="InterPro" id="IPR051623">
    <property type="entry name" value="FTCD"/>
</dbReference>
<dbReference type="SMART" id="SM01222">
    <property type="entry name" value="FTCD_N"/>
    <property type="match status" value="1"/>
</dbReference>
<dbReference type="GeneTree" id="ENSGT00390000005581"/>
<feature type="domain" description="Formiminotransferase N-terminal subdomain" evidence="1">
    <location>
        <begin position="9"/>
        <end position="189"/>
    </location>
</feature>
<dbReference type="Proteomes" id="UP000314987">
    <property type="component" value="Unassembled WGS sequence"/>
</dbReference>
<dbReference type="GO" id="GO:0016740">
    <property type="term" value="F:transferase activity"/>
    <property type="evidence" value="ECO:0007669"/>
    <property type="project" value="InterPro"/>
</dbReference>
<dbReference type="PANTHER" id="PTHR12234:SF1">
    <property type="entry name" value="FORMIMINOTRANSFERASE N-TERMINAL SUBDOMAIN-CONTAINING PROTEIN"/>
    <property type="match status" value="1"/>
</dbReference>
<evidence type="ECO:0000259" key="1">
    <source>
        <dbReference type="SMART" id="SM01222"/>
    </source>
</evidence>
<reference evidence="2" key="2">
    <citation type="submission" date="2025-08" db="UniProtKB">
        <authorList>
            <consortium name="Ensembl"/>
        </authorList>
    </citation>
    <scope>IDENTIFICATION</scope>
</reference>
<reference evidence="3" key="1">
    <citation type="submission" date="2018-12" db="EMBL/GenBank/DDBJ databases">
        <authorList>
            <person name="Yazar S."/>
        </authorList>
    </citation>
    <scope>NUCLEOTIDE SEQUENCE [LARGE SCALE GENOMIC DNA]</scope>
</reference>
<dbReference type="SUPFAM" id="SSF55116">
    <property type="entry name" value="Formiminotransferase domain of formiminotransferase-cyclodeaminase"/>
    <property type="match status" value="1"/>
</dbReference>
<dbReference type="Pfam" id="PF07837">
    <property type="entry name" value="FTCD_N"/>
    <property type="match status" value="1"/>
</dbReference>
<dbReference type="STRING" id="29139.ENSVURP00010021761"/>